<sequence length="563" mass="63445">MPLAAIKKINDSHSKPKERLRQPTNNNVNGAYAAEMDSAQRRLERKLRRRERAAIGKPKLPTPLRPSNKSKRKIKASSIDGSKEESEGSHVSDSRKKKGNKYRAVPEVVKSYKAKNVQAPGGRITLVSEKFLTPSPTAQPFSEDQFLGSHGVSLDPMMGNDQEIWNQWRIRAPQPGPSPRSHSRGKQPQQQSEASWQLGPSHFQRSPIRASSFTSIMPSNHRHDAASAAQFSNSRLPPPGHTNSPSWHTETTDRPSYEKQQPPSLDKEITDIQSKDKVTPDKVIITIQSHPKLDLTSTVESEPAQFERSISNTWPIVQGSNDLAYAAGAPWKERPPSFGRPNYTEDLSLGETSVHSGDNGQAIGYFQRSQNNLPPASWSNGIAPDIERFHNPPHFQCSFTPVFQSMGDFMQILLSKCDSAYHSNQANITPLHELQPQAMSFYDPSEPTYQEMIADDPRLLLAPFDGAFDSIEPQQHFRCLGSSTNIRSNRPQLVPPTVKDAFDLYRDPLNPVNDQRLSLDQFDQSHFAEQGMWQERPSGRVEEQVGMTEEDWHRLWGQRAYHR</sequence>
<dbReference type="EMBL" id="KN847901">
    <property type="protein sequence ID" value="KIR41151.1"/>
    <property type="molecule type" value="Genomic_DNA"/>
</dbReference>
<gene>
    <name evidence="2" type="ORF">I313_03104</name>
</gene>
<dbReference type="AlphaFoldDB" id="A0A0D0V142"/>
<accession>A0A0D0V142</accession>
<protein>
    <submittedName>
        <fullName evidence="2">Uncharacterized protein</fullName>
    </submittedName>
</protein>
<feature type="compositionally biased region" description="Polar residues" evidence="1">
    <location>
        <begin position="186"/>
        <end position="195"/>
    </location>
</feature>
<feature type="compositionally biased region" description="Basic and acidic residues" evidence="1">
    <location>
        <begin position="81"/>
        <end position="94"/>
    </location>
</feature>
<reference evidence="2 3" key="1">
    <citation type="submission" date="2015-01" db="EMBL/GenBank/DDBJ databases">
        <title>The Genome Sequence of Cryptococcus gattii Ram5.</title>
        <authorList>
            <consortium name="The Broad Institute Genomics Platform"/>
            <person name="Cuomo C."/>
            <person name="Litvintseva A."/>
            <person name="Chen Y."/>
            <person name="Heitman J."/>
            <person name="Sun S."/>
            <person name="Springer D."/>
            <person name="Dromer F."/>
            <person name="Young S."/>
            <person name="Zeng Q."/>
            <person name="Gargeya S."/>
            <person name="Abouelleil A."/>
            <person name="Alvarado L."/>
            <person name="Chapman S.B."/>
            <person name="Gainer-Dewar J."/>
            <person name="Goldberg J."/>
            <person name="Griggs A."/>
            <person name="Gujja S."/>
            <person name="Hansen M."/>
            <person name="Howarth C."/>
            <person name="Imamovic A."/>
            <person name="Larimer J."/>
            <person name="Murphy C."/>
            <person name="Naylor J."/>
            <person name="Pearson M."/>
            <person name="Priest M."/>
            <person name="Roberts A."/>
            <person name="Saif S."/>
            <person name="Shea T."/>
            <person name="Sykes S."/>
            <person name="Wortman J."/>
            <person name="Nusbaum C."/>
            <person name="Birren B."/>
        </authorList>
    </citation>
    <scope>NUCLEOTIDE SEQUENCE [LARGE SCALE GENOMIC DNA]</scope>
    <source>
        <strain evidence="2 3">Ram5</strain>
    </source>
</reference>
<feature type="region of interest" description="Disordered" evidence="1">
    <location>
        <begin position="171"/>
        <end position="204"/>
    </location>
</feature>
<dbReference type="OrthoDB" id="2573465at2759"/>
<feature type="compositionally biased region" description="Basic and acidic residues" evidence="1">
    <location>
        <begin position="8"/>
        <end position="21"/>
    </location>
</feature>
<feature type="region of interest" description="Disordered" evidence="1">
    <location>
        <begin position="1"/>
        <end position="102"/>
    </location>
</feature>
<dbReference type="Proteomes" id="UP000053392">
    <property type="component" value="Unassembled WGS sequence"/>
</dbReference>
<feature type="compositionally biased region" description="Polar residues" evidence="1">
    <location>
        <begin position="229"/>
        <end position="249"/>
    </location>
</feature>
<organism evidence="2 3">
    <name type="scientific">Cryptococcus deuterogattii Ram5</name>
    <dbReference type="NCBI Taxonomy" id="1296110"/>
    <lineage>
        <taxon>Eukaryota</taxon>
        <taxon>Fungi</taxon>
        <taxon>Dikarya</taxon>
        <taxon>Basidiomycota</taxon>
        <taxon>Agaricomycotina</taxon>
        <taxon>Tremellomycetes</taxon>
        <taxon>Tremellales</taxon>
        <taxon>Cryptococcaceae</taxon>
        <taxon>Cryptococcus</taxon>
        <taxon>Cryptococcus gattii species complex</taxon>
    </lineage>
</organism>
<feature type="compositionally biased region" description="Basic and acidic residues" evidence="1">
    <location>
        <begin position="265"/>
        <end position="274"/>
    </location>
</feature>
<proteinExistence type="predicted"/>
<keyword evidence="3" id="KW-1185">Reference proteome</keyword>
<dbReference type="HOGENOM" id="CLU_483971_0_0_1"/>
<feature type="region of interest" description="Disordered" evidence="1">
    <location>
        <begin position="136"/>
        <end position="158"/>
    </location>
</feature>
<name>A0A0D0V142_9TREE</name>
<evidence type="ECO:0000313" key="2">
    <source>
        <dbReference type="EMBL" id="KIR41151.1"/>
    </source>
</evidence>
<feature type="region of interest" description="Disordered" evidence="1">
    <location>
        <begin position="218"/>
        <end position="274"/>
    </location>
</feature>
<evidence type="ECO:0000256" key="1">
    <source>
        <dbReference type="SAM" id="MobiDB-lite"/>
    </source>
</evidence>
<evidence type="ECO:0000313" key="3">
    <source>
        <dbReference type="Proteomes" id="UP000053392"/>
    </source>
</evidence>